<feature type="non-terminal residue" evidence="2">
    <location>
        <position position="1"/>
    </location>
</feature>
<comment type="caution">
    <text evidence="2">The sequence shown here is derived from an EMBL/GenBank/DDBJ whole genome shotgun (WGS) entry which is preliminary data.</text>
</comment>
<reference evidence="2" key="1">
    <citation type="submission" date="2020-05" db="EMBL/GenBank/DDBJ databases">
        <title>WGS assembly of Panicum virgatum.</title>
        <authorList>
            <person name="Lovell J.T."/>
            <person name="Jenkins J."/>
            <person name="Shu S."/>
            <person name="Juenger T.E."/>
            <person name="Schmutz J."/>
        </authorList>
    </citation>
    <scope>NUCLEOTIDE SEQUENCE</scope>
    <source>
        <strain evidence="2">AP13</strain>
    </source>
</reference>
<evidence type="ECO:0000313" key="3">
    <source>
        <dbReference type="Proteomes" id="UP000823388"/>
    </source>
</evidence>
<dbReference type="AlphaFoldDB" id="A0A8T0QWG0"/>
<keyword evidence="3" id="KW-1185">Reference proteome</keyword>
<organism evidence="2 3">
    <name type="scientific">Panicum virgatum</name>
    <name type="common">Blackwell switchgrass</name>
    <dbReference type="NCBI Taxonomy" id="38727"/>
    <lineage>
        <taxon>Eukaryota</taxon>
        <taxon>Viridiplantae</taxon>
        <taxon>Streptophyta</taxon>
        <taxon>Embryophyta</taxon>
        <taxon>Tracheophyta</taxon>
        <taxon>Spermatophyta</taxon>
        <taxon>Magnoliopsida</taxon>
        <taxon>Liliopsida</taxon>
        <taxon>Poales</taxon>
        <taxon>Poaceae</taxon>
        <taxon>PACMAD clade</taxon>
        <taxon>Panicoideae</taxon>
        <taxon>Panicodae</taxon>
        <taxon>Paniceae</taxon>
        <taxon>Panicinae</taxon>
        <taxon>Panicum</taxon>
        <taxon>Panicum sect. Hiantes</taxon>
    </lineage>
</organism>
<sequence>FYHYSSWGWDDSWRHTPSYFKTYHVEYAAPREPVHAGQPHNVNDHFVLKNWSRVHARKKVVKQVYQVKRDGRKGQQRLKEPKIKKEVPLSKAQVQLRCLLGSSGWQKRKLQRLCAQELKEKGMAWVPRRSITTQDKDDGQAKGAMQLKKKRRSKRQSSNMRFAPNHRNYWSQHHPFDLHIPYMSISWNSSLDMFGCPSHSYFDPWMPYLSFYHGGLSLNCYAY</sequence>
<evidence type="ECO:0000256" key="1">
    <source>
        <dbReference type="SAM" id="MobiDB-lite"/>
    </source>
</evidence>
<dbReference type="EMBL" id="CM029048">
    <property type="protein sequence ID" value="KAG2577597.1"/>
    <property type="molecule type" value="Genomic_DNA"/>
</dbReference>
<dbReference type="Proteomes" id="UP000823388">
    <property type="component" value="Chromosome 6N"/>
</dbReference>
<evidence type="ECO:0000313" key="2">
    <source>
        <dbReference type="EMBL" id="KAG2577597.1"/>
    </source>
</evidence>
<protein>
    <submittedName>
        <fullName evidence="2">Uncharacterized protein</fullName>
    </submittedName>
</protein>
<gene>
    <name evidence="2" type="ORF">PVAP13_6NG198300</name>
</gene>
<name>A0A8T0QWG0_PANVG</name>
<accession>A0A8T0QWG0</accession>
<proteinExistence type="predicted"/>
<feature type="region of interest" description="Disordered" evidence="1">
    <location>
        <begin position="131"/>
        <end position="166"/>
    </location>
</feature>